<accession>A0A091CLU1</accession>
<reference evidence="2 3" key="1">
    <citation type="submission" date="2013-11" db="EMBL/GenBank/DDBJ databases">
        <title>The Damaraland mole rat (Fukomys damarensis) genome and evolution of African mole rats.</title>
        <authorList>
            <person name="Gladyshev V.N."/>
            <person name="Fang X."/>
        </authorList>
    </citation>
    <scope>NUCLEOTIDE SEQUENCE [LARGE SCALE GENOMIC DNA]</scope>
    <source>
        <tissue evidence="2">Liver</tissue>
    </source>
</reference>
<evidence type="ECO:0000313" key="3">
    <source>
        <dbReference type="Proteomes" id="UP000028990"/>
    </source>
</evidence>
<dbReference type="Proteomes" id="UP000028990">
    <property type="component" value="Unassembled WGS sequence"/>
</dbReference>
<dbReference type="AlphaFoldDB" id="A0A091CLU1"/>
<dbReference type="InterPro" id="IPR034592">
    <property type="entry name" value="CCDC91"/>
</dbReference>
<dbReference type="EMBL" id="KN125438">
    <property type="protein sequence ID" value="KFO18363.1"/>
    <property type="molecule type" value="Genomic_DNA"/>
</dbReference>
<evidence type="ECO:0000313" key="2">
    <source>
        <dbReference type="EMBL" id="KFO18363.1"/>
    </source>
</evidence>
<protein>
    <submittedName>
        <fullName evidence="2">Coiled-coil domain-containing protein 91</fullName>
    </submittedName>
</protein>
<dbReference type="PANTHER" id="PTHR35072:SF1">
    <property type="entry name" value="COILED-COIL DOMAIN-CONTAINING PROTEIN 91"/>
    <property type="match status" value="1"/>
</dbReference>
<sequence>MWNKISRVHLSPSSPELVLDHDHLTPSVGCLSLDAIVSSPENVHKDDSIVSGAVLKVQVQQSALPHLDILFFPLGLLDETSDRTIAFVDDSAGPAGKVSNIQLQQKVLDLEMKLKMSEEEKQRIKKDVESLMEKHSILEKDVLKEKEQETISFQDRCEELLNAQHKRILEMLDREKELLKEKNEALNQRSQEQKEILEICLEEDRQRNKETESATKLEQEAMKEVVMKAIKEERKNLEKAHAEEREL</sequence>
<dbReference type="GO" id="GO:0005829">
    <property type="term" value="C:cytosol"/>
    <property type="evidence" value="ECO:0007669"/>
    <property type="project" value="GOC"/>
</dbReference>
<feature type="coiled-coil region" evidence="1">
    <location>
        <begin position="100"/>
        <end position="247"/>
    </location>
</feature>
<keyword evidence="1" id="KW-0175">Coiled coil</keyword>
<gene>
    <name evidence="2" type="ORF">H920_20300</name>
</gene>
<evidence type="ECO:0000256" key="1">
    <source>
        <dbReference type="SAM" id="Coils"/>
    </source>
</evidence>
<name>A0A091CLU1_FUKDA</name>
<organism evidence="2 3">
    <name type="scientific">Fukomys damarensis</name>
    <name type="common">Damaraland mole rat</name>
    <name type="synonym">Cryptomys damarensis</name>
    <dbReference type="NCBI Taxonomy" id="885580"/>
    <lineage>
        <taxon>Eukaryota</taxon>
        <taxon>Metazoa</taxon>
        <taxon>Chordata</taxon>
        <taxon>Craniata</taxon>
        <taxon>Vertebrata</taxon>
        <taxon>Euteleostomi</taxon>
        <taxon>Mammalia</taxon>
        <taxon>Eutheria</taxon>
        <taxon>Euarchontoglires</taxon>
        <taxon>Glires</taxon>
        <taxon>Rodentia</taxon>
        <taxon>Hystricomorpha</taxon>
        <taxon>Bathyergidae</taxon>
        <taxon>Fukomys</taxon>
    </lineage>
</organism>
<dbReference type="PANTHER" id="PTHR35072">
    <property type="entry name" value="COILED-COIL DOMAIN-CONTAINING PROTEIN 91"/>
    <property type="match status" value="1"/>
</dbReference>
<dbReference type="GO" id="GO:0090160">
    <property type="term" value="P:Golgi to lysosome transport"/>
    <property type="evidence" value="ECO:0007669"/>
    <property type="project" value="TreeGrafter"/>
</dbReference>
<proteinExistence type="predicted"/>
<dbReference type="GO" id="GO:0005802">
    <property type="term" value="C:trans-Golgi network"/>
    <property type="evidence" value="ECO:0007669"/>
    <property type="project" value="TreeGrafter"/>
</dbReference>
<keyword evidence="3" id="KW-1185">Reference proteome</keyword>